<proteinExistence type="predicted"/>
<reference evidence="2" key="1">
    <citation type="submission" date="2016-08" db="EMBL/GenBank/DDBJ databases">
        <authorList>
            <person name="Varghese N."/>
            <person name="Submissions Spin"/>
        </authorList>
    </citation>
    <scope>NUCLEOTIDE SEQUENCE [LARGE SCALE GENOMIC DNA]</scope>
    <source>
        <strain evidence="2">ERR11</strain>
    </source>
</reference>
<sequence length="62" mass="6982">MTKIVSFASKSELERQRLIREARAIYESIFPPDVPAGGCAHDPSDQWAAHEATAEIRNNNER</sequence>
<dbReference type="RefSeq" id="WP_091957133.1">
    <property type="nucleotide sequence ID" value="NZ_FMAI01000007.1"/>
</dbReference>
<evidence type="ECO:0000313" key="1">
    <source>
        <dbReference type="EMBL" id="SCB37188.1"/>
    </source>
</evidence>
<dbReference type="Proteomes" id="UP000199184">
    <property type="component" value="Unassembled WGS sequence"/>
</dbReference>
<protein>
    <submittedName>
        <fullName evidence="1">Uncharacterized protein</fullName>
    </submittedName>
</protein>
<dbReference type="AlphaFoldDB" id="A0A1C3WBG8"/>
<keyword evidence="2" id="KW-1185">Reference proteome</keyword>
<dbReference type="EMBL" id="FMAI01000007">
    <property type="protein sequence ID" value="SCB37188.1"/>
    <property type="molecule type" value="Genomic_DNA"/>
</dbReference>
<accession>A0A1C3WBG8</accession>
<gene>
    <name evidence="1" type="ORF">GA0061098_100786</name>
</gene>
<name>A0A1C3WBG8_9BRAD</name>
<evidence type="ECO:0000313" key="2">
    <source>
        <dbReference type="Proteomes" id="UP000199184"/>
    </source>
</evidence>
<organism evidence="1 2">
    <name type="scientific">Bradyrhizobium shewense</name>
    <dbReference type="NCBI Taxonomy" id="1761772"/>
    <lineage>
        <taxon>Bacteria</taxon>
        <taxon>Pseudomonadati</taxon>
        <taxon>Pseudomonadota</taxon>
        <taxon>Alphaproteobacteria</taxon>
        <taxon>Hyphomicrobiales</taxon>
        <taxon>Nitrobacteraceae</taxon>
        <taxon>Bradyrhizobium</taxon>
    </lineage>
</organism>